<sequence length="296" mass="32369">MEQKEAISNTTLSHNTINGKIFPDYCDGIFADDLAFLFRNQDIFNDFLSCSEQPAVTFSWSQNLKPGQSSVSAGIDSQSSICVGSPISTTEPKDKANVTTSGSSREQSDDEDREIEAGPCEQSTDPTDLKRIRRMVSNRESARRSRRRKQAHVADLEFQVEQLTGENSSLYKHLTGATHQYREADTDNRVLKSSVEALRAKVKLAEDMVARGCSLNQLLQNHLNPSNLLSSQSLCRLANVSPTITVHGDGASYGGETVSGQNSPLGLANADINNNCNFKSRVVMSDSGSCVSDIWP</sequence>
<dbReference type="EMBL" id="JAAARO010000023">
    <property type="protein sequence ID" value="KAF5726316.1"/>
    <property type="molecule type" value="Genomic_DNA"/>
</dbReference>
<evidence type="ECO:0000256" key="6">
    <source>
        <dbReference type="SAM" id="MobiDB-lite"/>
    </source>
</evidence>
<comment type="subcellular location">
    <subcellularLocation>
        <location evidence="1">Nucleus</location>
    </subcellularLocation>
</comment>
<dbReference type="Proteomes" id="UP000593562">
    <property type="component" value="Unassembled WGS sequence"/>
</dbReference>
<dbReference type="Gene3D" id="1.20.5.170">
    <property type="match status" value="1"/>
</dbReference>
<dbReference type="AlphaFoldDB" id="A0A7J7BXP5"/>
<dbReference type="FunCoup" id="A0A7J7BXP5">
    <property type="interactions" value="41"/>
</dbReference>
<evidence type="ECO:0000256" key="4">
    <source>
        <dbReference type="ARBA" id="ARBA00023163"/>
    </source>
</evidence>
<dbReference type="PROSITE" id="PS50217">
    <property type="entry name" value="BZIP"/>
    <property type="match status" value="1"/>
</dbReference>
<dbReference type="GO" id="GO:0005634">
    <property type="term" value="C:nucleus"/>
    <property type="evidence" value="ECO:0007669"/>
    <property type="project" value="UniProtKB-SubCell"/>
</dbReference>
<evidence type="ECO:0000313" key="8">
    <source>
        <dbReference type="EMBL" id="KAF5726316.1"/>
    </source>
</evidence>
<evidence type="ECO:0000256" key="3">
    <source>
        <dbReference type="ARBA" id="ARBA00023125"/>
    </source>
</evidence>
<keyword evidence="3" id="KW-0238">DNA-binding</keyword>
<dbReference type="GO" id="GO:0046983">
    <property type="term" value="F:protein dimerization activity"/>
    <property type="evidence" value="ECO:0007669"/>
    <property type="project" value="UniProtKB-ARBA"/>
</dbReference>
<dbReference type="PANTHER" id="PTHR47693">
    <property type="entry name" value="BZIP TRANSCRIPTION FACTOR RISBZ3-RELATED"/>
    <property type="match status" value="1"/>
</dbReference>
<keyword evidence="2" id="KW-0805">Transcription regulation</keyword>
<dbReference type="FunFam" id="1.20.5.170:FF:000020">
    <property type="entry name" value="BZIP transcription factor"/>
    <property type="match status" value="1"/>
</dbReference>
<dbReference type="PROSITE" id="PS00036">
    <property type="entry name" value="BZIP_BASIC"/>
    <property type="match status" value="1"/>
</dbReference>
<dbReference type="PANTHER" id="PTHR47693:SF1">
    <property type="entry name" value="BZIP TRANSCRIPTION FACTOR RISBZ3"/>
    <property type="match status" value="1"/>
</dbReference>
<name>A0A7J7BXP5_TRIWF</name>
<evidence type="ECO:0000313" key="9">
    <source>
        <dbReference type="Proteomes" id="UP000593562"/>
    </source>
</evidence>
<dbReference type="SMART" id="SM00338">
    <property type="entry name" value="BRLZ"/>
    <property type="match status" value="1"/>
</dbReference>
<reference evidence="8 9" key="1">
    <citation type="journal article" date="2020" name="Nat. Commun.">
        <title>Genome of Tripterygium wilfordii and identification of cytochrome P450 involved in triptolide biosynthesis.</title>
        <authorList>
            <person name="Tu L."/>
            <person name="Su P."/>
            <person name="Zhang Z."/>
            <person name="Gao L."/>
            <person name="Wang J."/>
            <person name="Hu T."/>
            <person name="Zhou J."/>
            <person name="Zhang Y."/>
            <person name="Zhao Y."/>
            <person name="Liu Y."/>
            <person name="Song Y."/>
            <person name="Tong Y."/>
            <person name="Lu Y."/>
            <person name="Yang J."/>
            <person name="Xu C."/>
            <person name="Jia M."/>
            <person name="Peters R.J."/>
            <person name="Huang L."/>
            <person name="Gao W."/>
        </authorList>
    </citation>
    <scope>NUCLEOTIDE SEQUENCE [LARGE SCALE GENOMIC DNA]</scope>
    <source>
        <strain evidence="9">cv. XIE 37</strain>
        <tissue evidence="8">Leaf</tissue>
    </source>
</reference>
<evidence type="ECO:0000256" key="1">
    <source>
        <dbReference type="ARBA" id="ARBA00004123"/>
    </source>
</evidence>
<keyword evidence="4" id="KW-0804">Transcription</keyword>
<keyword evidence="5" id="KW-0539">Nucleus</keyword>
<dbReference type="GO" id="GO:0003677">
    <property type="term" value="F:DNA binding"/>
    <property type="evidence" value="ECO:0007669"/>
    <property type="project" value="UniProtKB-KW"/>
</dbReference>
<protein>
    <submittedName>
        <fullName evidence="8">Basic leucine zipper 9</fullName>
    </submittedName>
</protein>
<dbReference type="InterPro" id="IPR046347">
    <property type="entry name" value="bZIP_sf"/>
</dbReference>
<evidence type="ECO:0000256" key="5">
    <source>
        <dbReference type="ARBA" id="ARBA00023242"/>
    </source>
</evidence>
<comment type="caution">
    <text evidence="8">The sequence shown here is derived from an EMBL/GenBank/DDBJ whole genome shotgun (WGS) entry which is preliminary data.</text>
</comment>
<dbReference type="InParanoid" id="A0A7J7BXP5"/>
<organism evidence="8 9">
    <name type="scientific">Tripterygium wilfordii</name>
    <name type="common">Thunder God vine</name>
    <dbReference type="NCBI Taxonomy" id="458696"/>
    <lineage>
        <taxon>Eukaryota</taxon>
        <taxon>Viridiplantae</taxon>
        <taxon>Streptophyta</taxon>
        <taxon>Embryophyta</taxon>
        <taxon>Tracheophyta</taxon>
        <taxon>Spermatophyta</taxon>
        <taxon>Magnoliopsida</taxon>
        <taxon>eudicotyledons</taxon>
        <taxon>Gunneridae</taxon>
        <taxon>Pentapetalae</taxon>
        <taxon>rosids</taxon>
        <taxon>fabids</taxon>
        <taxon>Celastrales</taxon>
        <taxon>Celastraceae</taxon>
        <taxon>Tripterygium</taxon>
    </lineage>
</organism>
<evidence type="ECO:0000259" key="7">
    <source>
        <dbReference type="PROSITE" id="PS50217"/>
    </source>
</evidence>
<dbReference type="Pfam" id="PF00170">
    <property type="entry name" value="bZIP_1"/>
    <property type="match status" value="1"/>
</dbReference>
<keyword evidence="9" id="KW-1185">Reference proteome</keyword>
<proteinExistence type="predicted"/>
<gene>
    <name evidence="8" type="ORF">HS088_TW23G01061</name>
</gene>
<feature type="region of interest" description="Disordered" evidence="6">
    <location>
        <begin position="82"/>
        <end position="128"/>
    </location>
</feature>
<accession>A0A7J7BXP5</accession>
<evidence type="ECO:0000256" key="2">
    <source>
        <dbReference type="ARBA" id="ARBA00023015"/>
    </source>
</evidence>
<dbReference type="GO" id="GO:0003700">
    <property type="term" value="F:DNA-binding transcription factor activity"/>
    <property type="evidence" value="ECO:0007669"/>
    <property type="project" value="InterPro"/>
</dbReference>
<dbReference type="InterPro" id="IPR004827">
    <property type="entry name" value="bZIP"/>
</dbReference>
<dbReference type="SUPFAM" id="SSF57959">
    <property type="entry name" value="Leucine zipper domain"/>
    <property type="match status" value="1"/>
</dbReference>
<dbReference type="InterPro" id="IPR044168">
    <property type="entry name" value="RISBZ3/4/5"/>
</dbReference>
<feature type="domain" description="BZIP" evidence="7">
    <location>
        <begin position="128"/>
        <end position="174"/>
    </location>
</feature>